<keyword evidence="5" id="KW-1185">Reference proteome</keyword>
<dbReference type="PROSITE" id="PS50158">
    <property type="entry name" value="ZF_CCHC"/>
    <property type="match status" value="1"/>
</dbReference>
<name>A0AAP0AY05_9ASPA</name>
<evidence type="ECO:0000313" key="4">
    <source>
        <dbReference type="EMBL" id="KAK8918967.1"/>
    </source>
</evidence>
<feature type="compositionally biased region" description="Polar residues" evidence="2">
    <location>
        <begin position="289"/>
        <end position="304"/>
    </location>
</feature>
<protein>
    <recommendedName>
        <fullName evidence="3">CCHC-type domain-containing protein</fullName>
    </recommendedName>
</protein>
<evidence type="ECO:0000259" key="3">
    <source>
        <dbReference type="PROSITE" id="PS50158"/>
    </source>
</evidence>
<reference evidence="4 5" key="1">
    <citation type="journal article" date="2022" name="Nat. Plants">
        <title>Genomes of leafy and leafless Platanthera orchids illuminate the evolution of mycoheterotrophy.</title>
        <authorList>
            <person name="Li M.H."/>
            <person name="Liu K.W."/>
            <person name="Li Z."/>
            <person name="Lu H.C."/>
            <person name="Ye Q.L."/>
            <person name="Zhang D."/>
            <person name="Wang J.Y."/>
            <person name="Li Y.F."/>
            <person name="Zhong Z.M."/>
            <person name="Liu X."/>
            <person name="Yu X."/>
            <person name="Liu D.K."/>
            <person name="Tu X.D."/>
            <person name="Liu B."/>
            <person name="Hao Y."/>
            <person name="Liao X.Y."/>
            <person name="Jiang Y.T."/>
            <person name="Sun W.H."/>
            <person name="Chen J."/>
            <person name="Chen Y.Q."/>
            <person name="Ai Y."/>
            <person name="Zhai J.W."/>
            <person name="Wu S.S."/>
            <person name="Zhou Z."/>
            <person name="Hsiao Y.Y."/>
            <person name="Wu W.L."/>
            <person name="Chen Y.Y."/>
            <person name="Lin Y.F."/>
            <person name="Hsu J.L."/>
            <person name="Li C.Y."/>
            <person name="Wang Z.W."/>
            <person name="Zhao X."/>
            <person name="Zhong W.Y."/>
            <person name="Ma X.K."/>
            <person name="Ma L."/>
            <person name="Huang J."/>
            <person name="Chen G.Z."/>
            <person name="Huang M.Z."/>
            <person name="Huang L."/>
            <person name="Peng D.H."/>
            <person name="Luo Y.B."/>
            <person name="Zou S.Q."/>
            <person name="Chen S.P."/>
            <person name="Lan S."/>
            <person name="Tsai W.C."/>
            <person name="Van de Peer Y."/>
            <person name="Liu Z.J."/>
        </authorList>
    </citation>
    <scope>NUCLEOTIDE SEQUENCE [LARGE SCALE GENOMIC DNA]</scope>
    <source>
        <strain evidence="4">Lor287</strain>
    </source>
</reference>
<gene>
    <name evidence="4" type="ORF">KSP39_PZI022043</name>
</gene>
<dbReference type="EMBL" id="JBBWWQ010000019">
    <property type="protein sequence ID" value="KAK8918967.1"/>
    <property type="molecule type" value="Genomic_DNA"/>
</dbReference>
<sequence length="318" mass="36084">MKTLPCRSDQEEELKILLEGDNYLESSRIRESKSDENRWKRSEIEVAARDNESGRIVFNAYELRQISRLIILDISACDEGHGPVANPADGPSVEGDPDELGIMWLEQIDPLWRPHVCDCAACYLIPSCFKFLDSWRFILLLFRQILLDQLLIVSERNTPLVFVQSTERVDNDSDSNEDDSDENDSNFSDDFENSEFESDDIQFDENIDDDIEWVGHSLSKEGKVPPPNKVLEHHKAIKEKRKAGRPKSHARRLEKDEIDTKKYGLKQHGCTYTCSNCGEKGHNKKGCSKSANVAAPTTSTSTLRSKLPVRGVDEQAVI</sequence>
<feature type="compositionally biased region" description="Acidic residues" evidence="2">
    <location>
        <begin position="172"/>
        <end position="192"/>
    </location>
</feature>
<dbReference type="GO" id="GO:0008270">
    <property type="term" value="F:zinc ion binding"/>
    <property type="evidence" value="ECO:0007669"/>
    <property type="project" value="UniProtKB-KW"/>
</dbReference>
<dbReference type="Proteomes" id="UP001418222">
    <property type="component" value="Unassembled WGS sequence"/>
</dbReference>
<evidence type="ECO:0000256" key="2">
    <source>
        <dbReference type="SAM" id="MobiDB-lite"/>
    </source>
</evidence>
<feature type="region of interest" description="Disordered" evidence="2">
    <location>
        <begin position="167"/>
        <end position="192"/>
    </location>
</feature>
<dbReference type="InterPro" id="IPR001878">
    <property type="entry name" value="Znf_CCHC"/>
</dbReference>
<feature type="region of interest" description="Disordered" evidence="2">
    <location>
        <begin position="281"/>
        <end position="318"/>
    </location>
</feature>
<organism evidence="4 5">
    <name type="scientific">Platanthera zijinensis</name>
    <dbReference type="NCBI Taxonomy" id="2320716"/>
    <lineage>
        <taxon>Eukaryota</taxon>
        <taxon>Viridiplantae</taxon>
        <taxon>Streptophyta</taxon>
        <taxon>Embryophyta</taxon>
        <taxon>Tracheophyta</taxon>
        <taxon>Spermatophyta</taxon>
        <taxon>Magnoliopsida</taxon>
        <taxon>Liliopsida</taxon>
        <taxon>Asparagales</taxon>
        <taxon>Orchidaceae</taxon>
        <taxon>Orchidoideae</taxon>
        <taxon>Orchideae</taxon>
        <taxon>Orchidinae</taxon>
        <taxon>Platanthera</taxon>
    </lineage>
</organism>
<accession>A0AAP0AY05</accession>
<evidence type="ECO:0000313" key="5">
    <source>
        <dbReference type="Proteomes" id="UP001418222"/>
    </source>
</evidence>
<dbReference type="GO" id="GO:0003676">
    <property type="term" value="F:nucleic acid binding"/>
    <property type="evidence" value="ECO:0007669"/>
    <property type="project" value="InterPro"/>
</dbReference>
<proteinExistence type="predicted"/>
<keyword evidence="1" id="KW-0479">Metal-binding</keyword>
<dbReference type="AlphaFoldDB" id="A0AAP0AY05"/>
<keyword evidence="1" id="KW-0863">Zinc-finger</keyword>
<evidence type="ECO:0000256" key="1">
    <source>
        <dbReference type="PROSITE-ProRule" id="PRU00047"/>
    </source>
</evidence>
<keyword evidence="1" id="KW-0862">Zinc</keyword>
<comment type="caution">
    <text evidence="4">The sequence shown here is derived from an EMBL/GenBank/DDBJ whole genome shotgun (WGS) entry which is preliminary data.</text>
</comment>
<feature type="domain" description="CCHC-type" evidence="3">
    <location>
        <begin position="274"/>
        <end position="289"/>
    </location>
</feature>